<evidence type="ECO:0000313" key="8">
    <source>
        <dbReference type="Proteomes" id="UP000282837"/>
    </source>
</evidence>
<evidence type="ECO:0000256" key="5">
    <source>
        <dbReference type="SAM" id="Phobius"/>
    </source>
</evidence>
<keyword evidence="3 5" id="KW-1133">Transmembrane helix</keyword>
<proteinExistence type="predicted"/>
<feature type="transmembrane region" description="Helical" evidence="5">
    <location>
        <begin position="199"/>
        <end position="218"/>
    </location>
</feature>
<feature type="transmembrane region" description="Helical" evidence="5">
    <location>
        <begin position="147"/>
        <end position="168"/>
    </location>
</feature>
<protein>
    <submittedName>
        <fullName evidence="7">O-antigen ligase domain-containing protein</fullName>
    </submittedName>
</protein>
<evidence type="ECO:0000256" key="3">
    <source>
        <dbReference type="ARBA" id="ARBA00022989"/>
    </source>
</evidence>
<gene>
    <name evidence="7" type="ORF">EOE18_09535</name>
</gene>
<comment type="caution">
    <text evidence="7">The sequence shown here is derived from an EMBL/GenBank/DDBJ whole genome shotgun (WGS) entry which is preliminary data.</text>
</comment>
<feature type="transmembrane region" description="Helical" evidence="5">
    <location>
        <begin position="278"/>
        <end position="295"/>
    </location>
</feature>
<sequence length="454" mass="49072">MTGLHHIVTSQRRGTYWVILALAATMMLGGGGVTFPLAEMVLQVFTAACFFLWFTGKGRHGAPQASWLCAACVMLLPTLFLLPLPPALWHGLAGRAALIDGLALVGRQNEWHSLALFPAHALTSWISLAATALLIPMVAWLDRRGQILLFAVLVLVGVLSLMVGAIQIGGGEGNLFRFYYEADNYLVGFQGNRNHQADVLLLVMLVFGALLRGLHGFTRQGLHPWSVAVVALCFDVAFALGVVLTQSRTGMALLPLALVGQAYLLGPIMPWRKKPMKAALIVALVLAIGAAFLMTRDGTIGTAMARFSQDHDQRPEIWANSINMIGQYRAIGAGYGSFLRLYEGEELLESVSDIFVIRAHNDYLEFFLENGLAGVVALVAVSGILFVNRKRNAEATPLYIRAFAWMGLAQLGLHSLVDYPLRTMALDGFAAISAGLLLAGSFQLQKSNALDGNA</sequence>
<feature type="transmembrane region" description="Helical" evidence="5">
    <location>
        <begin position="67"/>
        <end position="91"/>
    </location>
</feature>
<keyword evidence="8" id="KW-1185">Reference proteome</keyword>
<dbReference type="PANTHER" id="PTHR37422">
    <property type="entry name" value="TEICHURONIC ACID BIOSYNTHESIS PROTEIN TUAE"/>
    <property type="match status" value="1"/>
</dbReference>
<keyword evidence="4 5" id="KW-0472">Membrane</keyword>
<dbReference type="InterPro" id="IPR007016">
    <property type="entry name" value="O-antigen_ligase-rel_domated"/>
</dbReference>
<feature type="transmembrane region" description="Helical" evidence="5">
    <location>
        <begin position="14"/>
        <end position="31"/>
    </location>
</feature>
<feature type="transmembrane region" description="Helical" evidence="5">
    <location>
        <begin position="111"/>
        <end position="135"/>
    </location>
</feature>
<dbReference type="InterPro" id="IPR051533">
    <property type="entry name" value="WaaL-like"/>
</dbReference>
<evidence type="ECO:0000256" key="4">
    <source>
        <dbReference type="ARBA" id="ARBA00023136"/>
    </source>
</evidence>
<dbReference type="AlphaFoldDB" id="A0A437N4X0"/>
<feature type="domain" description="O-antigen ligase-related" evidence="6">
    <location>
        <begin position="236"/>
        <end position="378"/>
    </location>
</feature>
<feature type="transmembrane region" description="Helical" evidence="5">
    <location>
        <begin position="225"/>
        <end position="244"/>
    </location>
</feature>
<name>A0A437N4X0_9SPHN</name>
<organism evidence="7 8">
    <name type="scientific">Novosphingobium umbonatum</name>
    <dbReference type="NCBI Taxonomy" id="1908524"/>
    <lineage>
        <taxon>Bacteria</taxon>
        <taxon>Pseudomonadati</taxon>
        <taxon>Pseudomonadota</taxon>
        <taxon>Alphaproteobacteria</taxon>
        <taxon>Sphingomonadales</taxon>
        <taxon>Sphingomonadaceae</taxon>
        <taxon>Novosphingobium</taxon>
    </lineage>
</organism>
<evidence type="ECO:0000256" key="2">
    <source>
        <dbReference type="ARBA" id="ARBA00022692"/>
    </source>
</evidence>
<dbReference type="GO" id="GO:0016874">
    <property type="term" value="F:ligase activity"/>
    <property type="evidence" value="ECO:0007669"/>
    <property type="project" value="UniProtKB-KW"/>
</dbReference>
<evidence type="ECO:0000256" key="1">
    <source>
        <dbReference type="ARBA" id="ARBA00004141"/>
    </source>
</evidence>
<keyword evidence="7" id="KW-0436">Ligase</keyword>
<dbReference type="Proteomes" id="UP000282837">
    <property type="component" value="Unassembled WGS sequence"/>
</dbReference>
<comment type="subcellular location">
    <subcellularLocation>
        <location evidence="1">Membrane</location>
        <topology evidence="1">Multi-pass membrane protein</topology>
    </subcellularLocation>
</comment>
<reference evidence="7 8" key="1">
    <citation type="submission" date="2019-01" db="EMBL/GenBank/DDBJ databases">
        <authorList>
            <person name="Chen W.-M."/>
        </authorList>
    </citation>
    <scope>NUCLEOTIDE SEQUENCE [LARGE SCALE GENOMIC DNA]</scope>
    <source>
        <strain evidence="7 8">FSY-9</strain>
    </source>
</reference>
<feature type="transmembrane region" description="Helical" evidence="5">
    <location>
        <begin position="250"/>
        <end position="266"/>
    </location>
</feature>
<dbReference type="GO" id="GO:0016020">
    <property type="term" value="C:membrane"/>
    <property type="evidence" value="ECO:0007669"/>
    <property type="project" value="UniProtKB-SubCell"/>
</dbReference>
<feature type="transmembrane region" description="Helical" evidence="5">
    <location>
        <begin position="37"/>
        <end position="55"/>
    </location>
</feature>
<evidence type="ECO:0000259" key="6">
    <source>
        <dbReference type="Pfam" id="PF04932"/>
    </source>
</evidence>
<dbReference type="PANTHER" id="PTHR37422:SF13">
    <property type="entry name" value="LIPOPOLYSACCHARIDE BIOSYNTHESIS PROTEIN PA4999-RELATED"/>
    <property type="match status" value="1"/>
</dbReference>
<feature type="transmembrane region" description="Helical" evidence="5">
    <location>
        <begin position="366"/>
        <end position="386"/>
    </location>
</feature>
<accession>A0A437N4X0</accession>
<evidence type="ECO:0000313" key="7">
    <source>
        <dbReference type="EMBL" id="RVU04974.1"/>
    </source>
</evidence>
<dbReference type="EMBL" id="SACO01000006">
    <property type="protein sequence ID" value="RVU04974.1"/>
    <property type="molecule type" value="Genomic_DNA"/>
</dbReference>
<keyword evidence="2 5" id="KW-0812">Transmembrane</keyword>
<dbReference type="Pfam" id="PF04932">
    <property type="entry name" value="Wzy_C"/>
    <property type="match status" value="1"/>
</dbReference>
<dbReference type="OrthoDB" id="7628239at2"/>